<reference evidence="2" key="1">
    <citation type="submission" date="2020-11" db="EMBL/GenBank/DDBJ databases">
        <authorList>
            <consortium name="DOE Joint Genome Institute"/>
            <person name="Ahrendt S."/>
            <person name="Riley R."/>
            <person name="Andreopoulos W."/>
            <person name="Labutti K."/>
            <person name="Pangilinan J."/>
            <person name="Ruiz-Duenas F.J."/>
            <person name="Barrasa J.M."/>
            <person name="Sanchez-Garcia M."/>
            <person name="Camarero S."/>
            <person name="Miyauchi S."/>
            <person name="Serrano A."/>
            <person name="Linde D."/>
            <person name="Babiker R."/>
            <person name="Drula E."/>
            <person name="Ayuso-Fernandez I."/>
            <person name="Pacheco R."/>
            <person name="Padilla G."/>
            <person name="Ferreira P."/>
            <person name="Barriuso J."/>
            <person name="Kellner H."/>
            <person name="Castanera R."/>
            <person name="Alfaro M."/>
            <person name="Ramirez L."/>
            <person name="Pisabarro A.G."/>
            <person name="Kuo A."/>
            <person name="Tritt A."/>
            <person name="Lipzen A."/>
            <person name="He G."/>
            <person name="Yan M."/>
            <person name="Ng V."/>
            <person name="Cullen D."/>
            <person name="Martin F."/>
            <person name="Rosso M.-N."/>
            <person name="Henrissat B."/>
            <person name="Hibbett D."/>
            <person name="Martinez A.T."/>
            <person name="Grigoriev I.V."/>
        </authorList>
    </citation>
    <scope>NUCLEOTIDE SEQUENCE</scope>
    <source>
        <strain evidence="2">CBS 247.69</strain>
    </source>
</reference>
<organism evidence="2 3">
    <name type="scientific">Collybia nuda</name>
    <dbReference type="NCBI Taxonomy" id="64659"/>
    <lineage>
        <taxon>Eukaryota</taxon>
        <taxon>Fungi</taxon>
        <taxon>Dikarya</taxon>
        <taxon>Basidiomycota</taxon>
        <taxon>Agaricomycotina</taxon>
        <taxon>Agaricomycetes</taxon>
        <taxon>Agaricomycetidae</taxon>
        <taxon>Agaricales</taxon>
        <taxon>Tricholomatineae</taxon>
        <taxon>Clitocybaceae</taxon>
        <taxon>Collybia</taxon>
    </lineage>
</organism>
<dbReference type="AlphaFoldDB" id="A0A9P5XUW8"/>
<sequence length="208" mass="22244">MATISHFQGTITNGNLPTSSHTNVMSNISITMPTREIPSEKIGDELVLSEVHSQYSALQLFVWGNIQVYNASGPNGNHNRRGNGGHWTQFHFRFNSDKYGHGTTFIIRQMKSQIDPTQNTEDVPMSGIPGPQRTSGVAIATTNESGHLMTTSILLSLTRGSEGTNAISSTVPNTPSSVSSGAGISTHYSEISWPCTAVVSGLIAVILS</sequence>
<evidence type="ECO:0000256" key="1">
    <source>
        <dbReference type="SAM" id="MobiDB-lite"/>
    </source>
</evidence>
<accession>A0A9P5XUW8</accession>
<gene>
    <name evidence="2" type="ORF">BDZ94DRAFT_1241089</name>
</gene>
<keyword evidence="3" id="KW-1185">Reference proteome</keyword>
<dbReference type="Proteomes" id="UP000807353">
    <property type="component" value="Unassembled WGS sequence"/>
</dbReference>
<protein>
    <submittedName>
        <fullName evidence="2">Uncharacterized protein</fullName>
    </submittedName>
</protein>
<comment type="caution">
    <text evidence="2">The sequence shown here is derived from an EMBL/GenBank/DDBJ whole genome shotgun (WGS) entry which is preliminary data.</text>
</comment>
<evidence type="ECO:0000313" key="3">
    <source>
        <dbReference type="Proteomes" id="UP000807353"/>
    </source>
</evidence>
<dbReference type="EMBL" id="MU150390">
    <property type="protein sequence ID" value="KAF9457032.1"/>
    <property type="molecule type" value="Genomic_DNA"/>
</dbReference>
<name>A0A9P5XUW8_9AGAR</name>
<proteinExistence type="predicted"/>
<evidence type="ECO:0000313" key="2">
    <source>
        <dbReference type="EMBL" id="KAF9457032.1"/>
    </source>
</evidence>
<feature type="region of interest" description="Disordered" evidence="1">
    <location>
        <begin position="1"/>
        <end position="22"/>
    </location>
</feature>